<dbReference type="STRING" id="383855.M2ZHX1"/>
<sequence>MMLFQKILSSAVRTAIIAAESVHGHTFKALVYRGPAACDGCPEAVAQLLKSTPGMKIDVTYVGPDEEVKLNAEALEGVDVYVQPGGGDDVDETWKTDMKQYYTEIRHFVENGGRYLGFCLGAYLAGHTPGFDLLNKGDDVNTETERKGSQVTNTNDTIIQVDWTFASGKVEMKRWLYFQDGAVMVLGKNSDAKVLGRYSSNGDPAATLNQFGDGWVGLVGPHPEADKSWYADEDFVNPDGIKFDIGHDFVQTVLNAGHKPETYEKLSVACSPS</sequence>
<reference evidence="2 3" key="1">
    <citation type="journal article" date="2012" name="PLoS Pathog.">
        <title>Diverse lifestyles and strategies of plant pathogenesis encoded in the genomes of eighteen Dothideomycetes fungi.</title>
        <authorList>
            <person name="Ohm R.A."/>
            <person name="Feau N."/>
            <person name="Henrissat B."/>
            <person name="Schoch C.L."/>
            <person name="Horwitz B.A."/>
            <person name="Barry K.W."/>
            <person name="Condon B.J."/>
            <person name="Copeland A.C."/>
            <person name="Dhillon B."/>
            <person name="Glaser F."/>
            <person name="Hesse C.N."/>
            <person name="Kosti I."/>
            <person name="LaButti K."/>
            <person name="Lindquist E.A."/>
            <person name="Lucas S."/>
            <person name="Salamov A.A."/>
            <person name="Bradshaw R.E."/>
            <person name="Ciuffetti L."/>
            <person name="Hamelin R.C."/>
            <person name="Kema G.H.J."/>
            <person name="Lawrence C."/>
            <person name="Scott J.A."/>
            <person name="Spatafora J.W."/>
            <person name="Turgeon B.G."/>
            <person name="de Wit P.J.G.M."/>
            <person name="Zhong S."/>
            <person name="Goodwin S.B."/>
            <person name="Grigoriev I.V."/>
        </authorList>
    </citation>
    <scope>NUCLEOTIDE SEQUENCE [LARGE SCALE GENOMIC DNA]</scope>
    <source>
        <strain evidence="2 3">CIRAD86</strain>
    </source>
</reference>
<protein>
    <recommendedName>
        <fullName evidence="1">Biotin-protein ligase N-terminal domain-containing protein</fullName>
    </recommendedName>
</protein>
<keyword evidence="3" id="KW-1185">Reference proteome</keyword>
<dbReference type="InterPro" id="IPR029062">
    <property type="entry name" value="Class_I_gatase-like"/>
</dbReference>
<dbReference type="EMBL" id="KB446563">
    <property type="protein sequence ID" value="EME78709.1"/>
    <property type="molecule type" value="Genomic_DNA"/>
</dbReference>
<dbReference type="OrthoDB" id="10250105at2759"/>
<gene>
    <name evidence="2" type="ORF">MYCFIDRAFT_205145</name>
</gene>
<evidence type="ECO:0000259" key="1">
    <source>
        <dbReference type="Pfam" id="PF09825"/>
    </source>
</evidence>
<dbReference type="KEGG" id="pfj:MYCFIDRAFT_205145"/>
<accession>M2ZHX1</accession>
<dbReference type="InterPro" id="IPR019197">
    <property type="entry name" value="Biotin-prot_ligase_N"/>
</dbReference>
<dbReference type="Pfam" id="PF09825">
    <property type="entry name" value="BPL_N"/>
    <property type="match status" value="1"/>
</dbReference>
<proteinExistence type="predicted"/>
<dbReference type="HOGENOM" id="CLU_057558_1_0_1"/>
<dbReference type="PIRSF" id="PIRSF016642">
    <property type="entry name" value="UCP016642"/>
    <property type="match status" value="1"/>
</dbReference>
<dbReference type="RefSeq" id="XP_007931011.1">
    <property type="nucleotide sequence ID" value="XM_007932820.1"/>
</dbReference>
<dbReference type="Proteomes" id="UP000016932">
    <property type="component" value="Unassembled WGS sequence"/>
</dbReference>
<dbReference type="InterPro" id="IPR015834">
    <property type="entry name" value="UCP016642"/>
</dbReference>
<name>M2ZHX1_PSEFD</name>
<dbReference type="Gene3D" id="3.40.50.880">
    <property type="match status" value="1"/>
</dbReference>
<dbReference type="SUPFAM" id="SSF52317">
    <property type="entry name" value="Class I glutamine amidotransferase-like"/>
    <property type="match status" value="1"/>
</dbReference>
<dbReference type="GeneID" id="19336358"/>
<evidence type="ECO:0000313" key="2">
    <source>
        <dbReference type="EMBL" id="EME78709.1"/>
    </source>
</evidence>
<dbReference type="VEuPathDB" id="FungiDB:MYCFIDRAFT_205145"/>
<organism evidence="2 3">
    <name type="scientific">Pseudocercospora fijiensis (strain CIRAD86)</name>
    <name type="common">Black leaf streak disease fungus</name>
    <name type="synonym">Mycosphaerella fijiensis</name>
    <dbReference type="NCBI Taxonomy" id="383855"/>
    <lineage>
        <taxon>Eukaryota</taxon>
        <taxon>Fungi</taxon>
        <taxon>Dikarya</taxon>
        <taxon>Ascomycota</taxon>
        <taxon>Pezizomycotina</taxon>
        <taxon>Dothideomycetes</taxon>
        <taxon>Dothideomycetidae</taxon>
        <taxon>Mycosphaerellales</taxon>
        <taxon>Mycosphaerellaceae</taxon>
        <taxon>Pseudocercospora</taxon>
    </lineage>
</organism>
<dbReference type="AlphaFoldDB" id="M2ZHX1"/>
<evidence type="ECO:0000313" key="3">
    <source>
        <dbReference type="Proteomes" id="UP000016932"/>
    </source>
</evidence>
<feature type="domain" description="Biotin-protein ligase N-terminal" evidence="1">
    <location>
        <begin position="29"/>
        <end position="229"/>
    </location>
</feature>
<dbReference type="eggNOG" id="ENOG502SI15">
    <property type="taxonomic scope" value="Eukaryota"/>
</dbReference>